<evidence type="ECO:0000313" key="11">
    <source>
        <dbReference type="EMBL" id="MBD7958663.1"/>
    </source>
</evidence>
<keyword evidence="12" id="KW-1185">Reference proteome</keyword>
<gene>
    <name evidence="11" type="ORF">H9651_13545</name>
</gene>
<dbReference type="PANTHER" id="PTHR35527:SF2">
    <property type="entry name" value="HYDROLASE"/>
    <property type="match status" value="1"/>
</dbReference>
<proteinExistence type="inferred from homology"/>
<dbReference type="SUPFAM" id="SSF56235">
    <property type="entry name" value="N-terminal nucleophile aminohydrolases (Ntn hydrolases)"/>
    <property type="match status" value="1"/>
</dbReference>
<comment type="catalytic activity">
    <reaction evidence="8">
        <text>cholate + taurine = taurocholate + H2O</text>
        <dbReference type="Rhea" id="RHEA:47108"/>
        <dbReference type="ChEBI" id="CHEBI:15377"/>
        <dbReference type="ChEBI" id="CHEBI:29747"/>
        <dbReference type="ChEBI" id="CHEBI:36257"/>
        <dbReference type="ChEBI" id="CHEBI:507393"/>
    </reaction>
    <physiologicalReaction direction="right-to-left" evidence="8">
        <dbReference type="Rhea" id="RHEA:47110"/>
    </physiologicalReaction>
</comment>
<evidence type="ECO:0000256" key="1">
    <source>
        <dbReference type="ARBA" id="ARBA00004860"/>
    </source>
</evidence>
<evidence type="ECO:0000256" key="8">
    <source>
        <dbReference type="ARBA" id="ARBA00047285"/>
    </source>
</evidence>
<evidence type="ECO:0000256" key="7">
    <source>
        <dbReference type="ARBA" id="ARBA00044806"/>
    </source>
</evidence>
<dbReference type="Gene3D" id="3.60.60.10">
    <property type="entry name" value="Penicillin V Acylase, Chain A"/>
    <property type="match status" value="1"/>
</dbReference>
<evidence type="ECO:0000256" key="9">
    <source>
        <dbReference type="ARBA" id="ARBA00048897"/>
    </source>
</evidence>
<organism evidence="11 12">
    <name type="scientific">Microbacterium pullorum</name>
    <dbReference type="NCBI Taxonomy" id="2762236"/>
    <lineage>
        <taxon>Bacteria</taxon>
        <taxon>Bacillati</taxon>
        <taxon>Actinomycetota</taxon>
        <taxon>Actinomycetes</taxon>
        <taxon>Micrococcales</taxon>
        <taxon>Microbacteriaceae</taxon>
        <taxon>Microbacterium</taxon>
    </lineage>
</organism>
<accession>A0ABR8S5B0</accession>
<protein>
    <recommendedName>
        <fullName evidence="5">choloylglycine hydrolase</fullName>
        <ecNumber evidence="5">3.5.1.24</ecNumber>
    </recommendedName>
    <alternativeName>
        <fullName evidence="6">Bile salt hydrolase</fullName>
    </alternativeName>
    <alternativeName>
        <fullName evidence="7">Choloylglycine hydrolase</fullName>
    </alternativeName>
</protein>
<dbReference type="InterPro" id="IPR052193">
    <property type="entry name" value="Peptidase_C59"/>
</dbReference>
<evidence type="ECO:0000259" key="10">
    <source>
        <dbReference type="Pfam" id="PF02275"/>
    </source>
</evidence>
<dbReference type="NCBIfam" id="NF038245">
    <property type="entry name" value="bile_salt_hydro"/>
    <property type="match status" value="1"/>
</dbReference>
<keyword evidence="4" id="KW-0443">Lipid metabolism</keyword>
<comment type="pathway">
    <text evidence="1">Lipid metabolism; bile acid biosynthesis.</text>
</comment>
<dbReference type="InterPro" id="IPR029132">
    <property type="entry name" value="CBAH/NAAA_C"/>
</dbReference>
<dbReference type="InterPro" id="IPR047711">
    <property type="entry name" value="CBAH"/>
</dbReference>
<dbReference type="GO" id="GO:0016787">
    <property type="term" value="F:hydrolase activity"/>
    <property type="evidence" value="ECO:0007669"/>
    <property type="project" value="UniProtKB-KW"/>
</dbReference>
<comment type="similarity">
    <text evidence="2">Belongs to the peptidase C59 family.</text>
</comment>
<comment type="catalytic activity">
    <reaction evidence="9">
        <text>taurodeoxycholate + H2O = deoxycholate + taurine</text>
        <dbReference type="Rhea" id="RHEA:47556"/>
        <dbReference type="ChEBI" id="CHEBI:15377"/>
        <dbReference type="ChEBI" id="CHEBI:23614"/>
        <dbReference type="ChEBI" id="CHEBI:36261"/>
        <dbReference type="ChEBI" id="CHEBI:507393"/>
    </reaction>
    <physiologicalReaction direction="left-to-right" evidence="9">
        <dbReference type="Rhea" id="RHEA:47557"/>
    </physiologicalReaction>
</comment>
<name>A0ABR8S5B0_9MICO</name>
<dbReference type="PANTHER" id="PTHR35527">
    <property type="entry name" value="CHOLOYLGLYCINE HYDROLASE"/>
    <property type="match status" value="1"/>
</dbReference>
<keyword evidence="3 11" id="KW-0378">Hydrolase</keyword>
<evidence type="ECO:0000256" key="3">
    <source>
        <dbReference type="ARBA" id="ARBA00022801"/>
    </source>
</evidence>
<dbReference type="CDD" id="cd00542">
    <property type="entry name" value="Ntn_PVA"/>
    <property type="match status" value="1"/>
</dbReference>
<feature type="domain" description="Choloylglycine hydrolase/NAAA C-terminal" evidence="10">
    <location>
        <begin position="2"/>
        <end position="309"/>
    </location>
</feature>
<evidence type="ECO:0000256" key="4">
    <source>
        <dbReference type="ARBA" id="ARBA00023098"/>
    </source>
</evidence>
<dbReference type="RefSeq" id="WP_191719863.1">
    <property type="nucleotide sequence ID" value="NZ_JACSQP010000011.1"/>
</dbReference>
<dbReference type="Pfam" id="PF02275">
    <property type="entry name" value="CBAH"/>
    <property type="match status" value="1"/>
</dbReference>
<dbReference type="Proteomes" id="UP000648352">
    <property type="component" value="Unassembled WGS sequence"/>
</dbReference>
<sequence>MCTGVSYTTRDHYFGRNLDLNYSYAETVAVTPRSFPFEFRSAPTLTTHHALIGMATISDGYPLYYDATNEKGLSMAGLNFPGNADYKPHTDGLTNITPFEFIPWVLGQYETVAEVAEALATLNLVDVAFSDAFPLAPLHWIISDRTASLTVESVAEGLKVYDNPIGVLTNNPTFDMQLFRLNDYMHLSVDPPEQRFAPGVTFDVYTQGMGAIGLPGDLSSASRFVKAAFTKLNSVSGSSESESLSQFFHILGSVAHPRGSVRAGDTYEITVYSSCCNTDKGIYYYTTYENSQITGVDMRAEDLDGSRLVDYPLIKGQQIRMLN</sequence>
<comment type="caution">
    <text evidence="11">The sequence shown here is derived from an EMBL/GenBank/DDBJ whole genome shotgun (WGS) entry which is preliminary data.</text>
</comment>
<evidence type="ECO:0000256" key="6">
    <source>
        <dbReference type="ARBA" id="ARBA00044804"/>
    </source>
</evidence>
<evidence type="ECO:0000256" key="2">
    <source>
        <dbReference type="ARBA" id="ARBA00006625"/>
    </source>
</evidence>
<dbReference type="InterPro" id="IPR029055">
    <property type="entry name" value="Ntn_hydrolases_N"/>
</dbReference>
<reference evidence="11 12" key="1">
    <citation type="submission" date="2020-08" db="EMBL/GenBank/DDBJ databases">
        <title>A Genomic Blueprint of the Chicken Gut Microbiome.</title>
        <authorList>
            <person name="Gilroy R."/>
            <person name="Ravi A."/>
            <person name="Getino M."/>
            <person name="Pursley I."/>
            <person name="Horton D.L."/>
            <person name="Alikhan N.-F."/>
            <person name="Baker D."/>
            <person name="Gharbi K."/>
            <person name="Hall N."/>
            <person name="Watson M."/>
            <person name="Adriaenssens E.M."/>
            <person name="Foster-Nyarko E."/>
            <person name="Jarju S."/>
            <person name="Secka A."/>
            <person name="Antonio M."/>
            <person name="Oren A."/>
            <person name="Chaudhuri R."/>
            <person name="La Ragione R.M."/>
            <person name="Hildebrand F."/>
            <person name="Pallen M.J."/>
        </authorList>
    </citation>
    <scope>NUCLEOTIDE SEQUENCE [LARGE SCALE GENOMIC DNA]</scope>
    <source>
        <strain evidence="11 12">Sa4CUA7</strain>
    </source>
</reference>
<dbReference type="EC" id="3.5.1.24" evidence="5"/>
<evidence type="ECO:0000313" key="12">
    <source>
        <dbReference type="Proteomes" id="UP000648352"/>
    </source>
</evidence>
<dbReference type="EMBL" id="JACSQP010000011">
    <property type="protein sequence ID" value="MBD7958663.1"/>
    <property type="molecule type" value="Genomic_DNA"/>
</dbReference>
<evidence type="ECO:0000256" key="5">
    <source>
        <dbReference type="ARBA" id="ARBA00044769"/>
    </source>
</evidence>